<evidence type="ECO:0000256" key="2">
    <source>
        <dbReference type="ARBA" id="ARBA00022692"/>
    </source>
</evidence>
<keyword evidence="4 7" id="KW-0472">Membrane</keyword>
<dbReference type="GO" id="GO:0016020">
    <property type="term" value="C:membrane"/>
    <property type="evidence" value="ECO:0007669"/>
    <property type="project" value="UniProtKB-SubCell"/>
</dbReference>
<feature type="transmembrane region" description="Helical" evidence="7">
    <location>
        <begin position="256"/>
        <end position="277"/>
    </location>
</feature>
<accession>A0A194WXB2</accession>
<keyword evidence="2 7" id="KW-0812">Transmembrane</keyword>
<protein>
    <submittedName>
        <fullName evidence="9">GPCR, PTH11-type</fullName>
    </submittedName>
</protein>
<feature type="compositionally biased region" description="Basic and acidic residues" evidence="6">
    <location>
        <begin position="360"/>
        <end position="374"/>
    </location>
</feature>
<dbReference type="PANTHER" id="PTHR33048">
    <property type="entry name" value="PTH11-LIKE INTEGRAL MEMBRANE PROTEIN (AFU_ORTHOLOGUE AFUA_5G11245)"/>
    <property type="match status" value="1"/>
</dbReference>
<dbReference type="Proteomes" id="UP000070700">
    <property type="component" value="Unassembled WGS sequence"/>
</dbReference>
<feature type="region of interest" description="Disordered" evidence="6">
    <location>
        <begin position="355"/>
        <end position="374"/>
    </location>
</feature>
<keyword evidence="3 7" id="KW-1133">Transmembrane helix</keyword>
<dbReference type="InParanoid" id="A0A194WXB2"/>
<feature type="region of interest" description="Disordered" evidence="6">
    <location>
        <begin position="290"/>
        <end position="332"/>
    </location>
</feature>
<comment type="similarity">
    <text evidence="5">Belongs to the SAT4 family.</text>
</comment>
<feature type="transmembrane region" description="Helical" evidence="7">
    <location>
        <begin position="20"/>
        <end position="41"/>
    </location>
</feature>
<name>A0A194WXB2_MOLSC</name>
<dbReference type="OrthoDB" id="3923077at2759"/>
<feature type="compositionally biased region" description="Polar residues" evidence="6">
    <location>
        <begin position="290"/>
        <end position="327"/>
    </location>
</feature>
<evidence type="ECO:0000313" key="9">
    <source>
        <dbReference type="EMBL" id="KUJ12621.1"/>
    </source>
</evidence>
<evidence type="ECO:0000256" key="5">
    <source>
        <dbReference type="ARBA" id="ARBA00038359"/>
    </source>
</evidence>
<evidence type="ECO:0000256" key="3">
    <source>
        <dbReference type="ARBA" id="ARBA00022989"/>
    </source>
</evidence>
<feature type="transmembrane region" description="Helical" evidence="7">
    <location>
        <begin position="186"/>
        <end position="207"/>
    </location>
</feature>
<gene>
    <name evidence="9" type="ORF">LY89DRAFT_653114</name>
</gene>
<evidence type="ECO:0000313" key="10">
    <source>
        <dbReference type="Proteomes" id="UP000070700"/>
    </source>
</evidence>
<dbReference type="InterPro" id="IPR052337">
    <property type="entry name" value="SAT4-like"/>
</dbReference>
<sequence>MGAVLSAAAYAQPPIKPEGLALRLTVVIWITAIIATIVVGLRIYVRAWMLRRARVWGWEDTFAVLGYVAFLSSSVFAIKAAYYGLGTRDTGLNTFLEVRCAEYLLYSNVIYGVSMPLIKASVVFTLLRITREKKYRWSLYAMQFVATVMAIIGILASLLYCKPVKAYWNPLLGKCGDFMVVVKIGYAWTAVGIFTDWACAVIPFLIVRKLQMSRRNKTTVMVILGLAAIASTATIVRAPYLQYYLVTANRLYWNGYITLWCQLESGIGLVAACLPALRKLFSGFFDGSRNGSNPRSKQYTPGSRNNVSSHLSTPLDSLSPTGKTTVSAGKWKRLGDDNSSTKHIILHERTITIEAGSISDEEKGKEEPWRSGDN</sequence>
<evidence type="ECO:0000259" key="8">
    <source>
        <dbReference type="Pfam" id="PF20684"/>
    </source>
</evidence>
<dbReference type="GeneID" id="28821958"/>
<dbReference type="KEGG" id="psco:LY89DRAFT_653114"/>
<keyword evidence="10" id="KW-1185">Reference proteome</keyword>
<dbReference type="Pfam" id="PF20684">
    <property type="entry name" value="Fung_rhodopsin"/>
    <property type="match status" value="1"/>
</dbReference>
<comment type="subcellular location">
    <subcellularLocation>
        <location evidence="1">Membrane</location>
        <topology evidence="1">Multi-pass membrane protein</topology>
    </subcellularLocation>
</comment>
<feature type="domain" description="Rhodopsin" evidence="8">
    <location>
        <begin position="41"/>
        <end position="282"/>
    </location>
</feature>
<feature type="transmembrane region" description="Helical" evidence="7">
    <location>
        <begin position="62"/>
        <end position="83"/>
    </location>
</feature>
<proteinExistence type="inferred from homology"/>
<dbReference type="AlphaFoldDB" id="A0A194WXB2"/>
<reference evidence="9 10" key="1">
    <citation type="submission" date="2015-10" db="EMBL/GenBank/DDBJ databases">
        <title>Full genome of DAOMC 229536 Phialocephala scopiformis, a fungal endophyte of spruce producing the potent anti-insectan compound rugulosin.</title>
        <authorList>
            <consortium name="DOE Joint Genome Institute"/>
            <person name="Walker A.K."/>
            <person name="Frasz S.L."/>
            <person name="Seifert K.A."/>
            <person name="Miller J.D."/>
            <person name="Mondo S.J."/>
            <person name="Labutti K."/>
            <person name="Lipzen A."/>
            <person name="Dockter R."/>
            <person name="Kennedy M."/>
            <person name="Grigoriev I.V."/>
            <person name="Spatafora J.W."/>
        </authorList>
    </citation>
    <scope>NUCLEOTIDE SEQUENCE [LARGE SCALE GENOMIC DNA]</scope>
    <source>
        <strain evidence="9 10">CBS 120377</strain>
    </source>
</reference>
<evidence type="ECO:0000256" key="4">
    <source>
        <dbReference type="ARBA" id="ARBA00023136"/>
    </source>
</evidence>
<feature type="transmembrane region" description="Helical" evidence="7">
    <location>
        <begin position="103"/>
        <end position="127"/>
    </location>
</feature>
<dbReference type="InterPro" id="IPR049326">
    <property type="entry name" value="Rhodopsin_dom_fungi"/>
</dbReference>
<dbReference type="PANTHER" id="PTHR33048:SF15">
    <property type="entry name" value="INTEGRAL MEMBRANE PROTEIN"/>
    <property type="match status" value="1"/>
</dbReference>
<organism evidence="9 10">
    <name type="scientific">Mollisia scopiformis</name>
    <name type="common">Conifer needle endophyte fungus</name>
    <name type="synonym">Phialocephala scopiformis</name>
    <dbReference type="NCBI Taxonomy" id="149040"/>
    <lineage>
        <taxon>Eukaryota</taxon>
        <taxon>Fungi</taxon>
        <taxon>Dikarya</taxon>
        <taxon>Ascomycota</taxon>
        <taxon>Pezizomycotina</taxon>
        <taxon>Leotiomycetes</taxon>
        <taxon>Helotiales</taxon>
        <taxon>Mollisiaceae</taxon>
        <taxon>Mollisia</taxon>
    </lineage>
</organism>
<feature type="transmembrane region" description="Helical" evidence="7">
    <location>
        <begin position="139"/>
        <end position="160"/>
    </location>
</feature>
<evidence type="ECO:0000256" key="1">
    <source>
        <dbReference type="ARBA" id="ARBA00004141"/>
    </source>
</evidence>
<dbReference type="RefSeq" id="XP_018066976.1">
    <property type="nucleotide sequence ID" value="XM_018212232.1"/>
</dbReference>
<feature type="transmembrane region" description="Helical" evidence="7">
    <location>
        <begin position="219"/>
        <end position="236"/>
    </location>
</feature>
<evidence type="ECO:0000256" key="7">
    <source>
        <dbReference type="SAM" id="Phobius"/>
    </source>
</evidence>
<dbReference type="EMBL" id="KQ947424">
    <property type="protein sequence ID" value="KUJ12621.1"/>
    <property type="molecule type" value="Genomic_DNA"/>
</dbReference>
<evidence type="ECO:0000256" key="6">
    <source>
        <dbReference type="SAM" id="MobiDB-lite"/>
    </source>
</evidence>